<comment type="subcellular location">
    <subcellularLocation>
        <location evidence="5">Cytoplasm</location>
    </subcellularLocation>
</comment>
<proteinExistence type="inferred from homology"/>
<accession>A0A975T2Q9</accession>
<protein>
    <recommendedName>
        <fullName evidence="5">Cytidylate kinase</fullName>
        <shortName evidence="5">CK</shortName>
        <ecNumber evidence="5">2.7.4.25</ecNumber>
    </recommendedName>
    <alternativeName>
        <fullName evidence="5">Cytidine monophosphate kinase</fullName>
        <shortName evidence="5">CMP kinase</shortName>
    </alternativeName>
</protein>
<dbReference type="NCBIfam" id="TIGR00017">
    <property type="entry name" value="cmk"/>
    <property type="match status" value="1"/>
</dbReference>
<keyword evidence="3 5" id="KW-0418">Kinase</keyword>
<dbReference type="GO" id="GO:0036431">
    <property type="term" value="F:dCMP kinase activity"/>
    <property type="evidence" value="ECO:0007669"/>
    <property type="project" value="InterPro"/>
</dbReference>
<evidence type="ECO:0000259" key="6">
    <source>
        <dbReference type="Pfam" id="PF02224"/>
    </source>
</evidence>
<keyword evidence="1 5" id="KW-0808">Transferase</keyword>
<feature type="domain" description="Cytidylate kinase" evidence="6">
    <location>
        <begin position="1"/>
        <end position="209"/>
    </location>
</feature>
<gene>
    <name evidence="5 7" type="primary">cmk</name>
    <name evidence="7" type="ORF">KRR39_10850</name>
</gene>
<evidence type="ECO:0000256" key="1">
    <source>
        <dbReference type="ARBA" id="ARBA00022679"/>
    </source>
</evidence>
<sequence length="216" mass="22558">MDGPSGSGKSSSARGVATRLGLRYLDTGAMFRAVTWWMLERGVDVEDPRAVAALAEEPVLVSGTDPQAPTITVDGTDVAGPIREQAVTGAVSAVSTVPEVRTRLLREQRSIIGDGDIVVEGRDIGTVVAPDADVKLYLTADPAARAARRTAELSGADVAATEQDLVRRDAIDSGRATAPLRMADGALHLDTTPFTLDEVVDQIVALVQQARATTGG</sequence>
<dbReference type="HAMAP" id="MF_00238">
    <property type="entry name" value="Cytidyl_kinase_type1"/>
    <property type="match status" value="1"/>
</dbReference>
<dbReference type="AlphaFoldDB" id="A0A975T2Q9"/>
<comment type="catalytic activity">
    <reaction evidence="5">
        <text>dCMP + ATP = dCDP + ADP</text>
        <dbReference type="Rhea" id="RHEA:25094"/>
        <dbReference type="ChEBI" id="CHEBI:30616"/>
        <dbReference type="ChEBI" id="CHEBI:57566"/>
        <dbReference type="ChEBI" id="CHEBI:58593"/>
        <dbReference type="ChEBI" id="CHEBI:456216"/>
        <dbReference type="EC" id="2.7.4.25"/>
    </reaction>
</comment>
<dbReference type="GO" id="GO:0005524">
    <property type="term" value="F:ATP binding"/>
    <property type="evidence" value="ECO:0007669"/>
    <property type="project" value="UniProtKB-UniRule"/>
</dbReference>
<keyword evidence="4 5" id="KW-0067">ATP-binding</keyword>
<keyword evidence="2 5" id="KW-0547">Nucleotide-binding</keyword>
<dbReference type="EC" id="2.7.4.25" evidence="5"/>
<evidence type="ECO:0000256" key="2">
    <source>
        <dbReference type="ARBA" id="ARBA00022741"/>
    </source>
</evidence>
<evidence type="ECO:0000256" key="4">
    <source>
        <dbReference type="ARBA" id="ARBA00022840"/>
    </source>
</evidence>
<dbReference type="InterPro" id="IPR003136">
    <property type="entry name" value="Cytidylate_kin"/>
</dbReference>
<keyword evidence="8" id="KW-1185">Reference proteome</keyword>
<keyword evidence="5" id="KW-0963">Cytoplasm</keyword>
<organism evidence="7 8">
    <name type="scientific">Nocardioides panacis</name>
    <dbReference type="NCBI Taxonomy" id="2849501"/>
    <lineage>
        <taxon>Bacteria</taxon>
        <taxon>Bacillati</taxon>
        <taxon>Actinomycetota</taxon>
        <taxon>Actinomycetes</taxon>
        <taxon>Propionibacteriales</taxon>
        <taxon>Nocardioidaceae</taxon>
        <taxon>Nocardioides</taxon>
    </lineage>
</organism>
<comment type="catalytic activity">
    <reaction evidence="5">
        <text>CMP + ATP = CDP + ADP</text>
        <dbReference type="Rhea" id="RHEA:11600"/>
        <dbReference type="ChEBI" id="CHEBI:30616"/>
        <dbReference type="ChEBI" id="CHEBI:58069"/>
        <dbReference type="ChEBI" id="CHEBI:60377"/>
        <dbReference type="ChEBI" id="CHEBI:456216"/>
        <dbReference type="EC" id="2.7.4.25"/>
    </reaction>
</comment>
<dbReference type="GO" id="GO:0005737">
    <property type="term" value="C:cytoplasm"/>
    <property type="evidence" value="ECO:0007669"/>
    <property type="project" value="UniProtKB-SubCell"/>
</dbReference>
<evidence type="ECO:0000256" key="5">
    <source>
        <dbReference type="HAMAP-Rule" id="MF_00238"/>
    </source>
</evidence>
<dbReference type="InterPro" id="IPR011994">
    <property type="entry name" value="Cytidylate_kinase_dom"/>
</dbReference>
<dbReference type="GO" id="GO:0006220">
    <property type="term" value="P:pyrimidine nucleotide metabolic process"/>
    <property type="evidence" value="ECO:0007669"/>
    <property type="project" value="UniProtKB-UniRule"/>
</dbReference>
<evidence type="ECO:0000313" key="8">
    <source>
        <dbReference type="Proteomes" id="UP000683575"/>
    </source>
</evidence>
<dbReference type="EMBL" id="CP077062">
    <property type="protein sequence ID" value="QWZ10514.1"/>
    <property type="molecule type" value="Genomic_DNA"/>
</dbReference>
<evidence type="ECO:0000313" key="7">
    <source>
        <dbReference type="EMBL" id="QWZ10514.1"/>
    </source>
</evidence>
<name>A0A975T2Q9_9ACTN</name>
<comment type="similarity">
    <text evidence="5">Belongs to the cytidylate kinase family. Type 1 subfamily.</text>
</comment>
<feature type="binding site" evidence="5">
    <location>
        <begin position="3"/>
        <end position="11"/>
    </location>
    <ligand>
        <name>ATP</name>
        <dbReference type="ChEBI" id="CHEBI:30616"/>
    </ligand>
</feature>
<dbReference type="Proteomes" id="UP000683575">
    <property type="component" value="Chromosome"/>
</dbReference>
<evidence type="ECO:0000256" key="3">
    <source>
        <dbReference type="ARBA" id="ARBA00022777"/>
    </source>
</evidence>
<reference evidence="7" key="1">
    <citation type="submission" date="2021-06" db="EMBL/GenBank/DDBJ databases">
        <title>Complete genome sequence of Nocardioides sp. G188.</title>
        <authorList>
            <person name="Im W.-T."/>
        </authorList>
    </citation>
    <scope>NUCLEOTIDE SEQUENCE</scope>
    <source>
        <strain evidence="7">G188</strain>
    </source>
</reference>
<dbReference type="CDD" id="cd02020">
    <property type="entry name" value="CMPK"/>
    <property type="match status" value="1"/>
</dbReference>
<dbReference type="KEGG" id="nps:KRR39_10850"/>
<dbReference type="Pfam" id="PF02224">
    <property type="entry name" value="Cytidylate_kin"/>
    <property type="match status" value="1"/>
</dbReference>